<evidence type="ECO:0000313" key="2">
    <source>
        <dbReference type="Proteomes" id="UP001501570"/>
    </source>
</evidence>
<dbReference type="Proteomes" id="UP001501570">
    <property type="component" value="Unassembled WGS sequence"/>
</dbReference>
<gene>
    <name evidence="1" type="ORF">GCM10023322_38240</name>
</gene>
<accession>A0ABP9RVV1</accession>
<protein>
    <submittedName>
        <fullName evidence="1">Uncharacterized protein</fullName>
    </submittedName>
</protein>
<name>A0ABP9RVV1_9ACTN</name>
<sequence>MQRMILVTDLRSGAWAVEHSHMNKNAFSLFKARMRASSQYDDGCGHDACLIAAAPQVESNRNDAERRAA</sequence>
<keyword evidence="2" id="KW-1185">Reference proteome</keyword>
<proteinExistence type="predicted"/>
<comment type="caution">
    <text evidence="1">The sequence shown here is derived from an EMBL/GenBank/DDBJ whole genome shotgun (WGS) entry which is preliminary data.</text>
</comment>
<evidence type="ECO:0000313" key="1">
    <source>
        <dbReference type="EMBL" id="GAA5188190.1"/>
    </source>
</evidence>
<organism evidence="1 2">
    <name type="scientific">Rugosimonospora acidiphila</name>
    <dbReference type="NCBI Taxonomy" id="556531"/>
    <lineage>
        <taxon>Bacteria</taxon>
        <taxon>Bacillati</taxon>
        <taxon>Actinomycetota</taxon>
        <taxon>Actinomycetes</taxon>
        <taxon>Micromonosporales</taxon>
        <taxon>Micromonosporaceae</taxon>
        <taxon>Rugosimonospora</taxon>
    </lineage>
</organism>
<dbReference type="EMBL" id="BAABJQ010000010">
    <property type="protein sequence ID" value="GAA5188190.1"/>
    <property type="molecule type" value="Genomic_DNA"/>
</dbReference>
<reference evidence="2" key="1">
    <citation type="journal article" date="2019" name="Int. J. Syst. Evol. Microbiol.">
        <title>The Global Catalogue of Microorganisms (GCM) 10K type strain sequencing project: providing services to taxonomists for standard genome sequencing and annotation.</title>
        <authorList>
            <consortium name="The Broad Institute Genomics Platform"/>
            <consortium name="The Broad Institute Genome Sequencing Center for Infectious Disease"/>
            <person name="Wu L."/>
            <person name="Ma J."/>
        </authorList>
    </citation>
    <scope>NUCLEOTIDE SEQUENCE [LARGE SCALE GENOMIC DNA]</scope>
    <source>
        <strain evidence="2">JCM 18304</strain>
    </source>
</reference>